<evidence type="ECO:0000259" key="2">
    <source>
        <dbReference type="Pfam" id="PF09743"/>
    </source>
</evidence>
<dbReference type="OrthoDB" id="10258297at2759"/>
<evidence type="ECO:0000313" key="3">
    <source>
        <dbReference type="EMBL" id="POM83635.1"/>
    </source>
</evidence>
<protein>
    <submittedName>
        <fullName evidence="3">Putative conserved protein (DUF2042) family protein</fullName>
    </submittedName>
</protein>
<dbReference type="AlphaFoldDB" id="A0A2P4Z0M3"/>
<dbReference type="PANTHER" id="PTHR31057:SF0">
    <property type="entry name" value="E3 UFM1-PROTEIN LIGASE 1"/>
    <property type="match status" value="1"/>
</dbReference>
<dbReference type="Pfam" id="PF09743">
    <property type="entry name" value="E3_UFM1_ligase"/>
    <property type="match status" value="1"/>
</dbReference>
<dbReference type="GO" id="GO:1990592">
    <property type="term" value="P:protein K69-linked ufmylation"/>
    <property type="evidence" value="ECO:0007669"/>
    <property type="project" value="TreeGrafter"/>
</dbReference>
<reference evidence="3 4" key="1">
    <citation type="submission" date="2014-04" db="EMBL/GenBank/DDBJ databases">
        <title>Comparative Genomics of Cryptosporidium Species.</title>
        <authorList>
            <person name="Silva J.C."/>
            <person name="Su Q."/>
            <person name="Chalmers R."/>
            <person name="Chibucos M.C."/>
            <person name="Elwin K."/>
            <person name="Godinez A."/>
            <person name="Guo F."/>
            <person name="Huynh K."/>
            <person name="Orvis J."/>
            <person name="Ott S."/>
            <person name="Sadzewicz L."/>
            <person name="Sengamalay N."/>
            <person name="Shetty A."/>
            <person name="Sun M."/>
            <person name="Tallon L."/>
            <person name="Xiao L."/>
            <person name="Zhang H."/>
            <person name="Fraser C.M."/>
            <person name="Zhu G."/>
            <person name="Kissinger J."/>
            <person name="Widmer G."/>
        </authorList>
    </citation>
    <scope>NUCLEOTIDE SEQUENCE [LARGE SCALE GENOMIC DNA]</scope>
    <source>
        <strain evidence="3 4">UKMEL1</strain>
    </source>
</reference>
<comment type="caution">
    <text evidence="3">The sequence shown here is derived from an EMBL/GenBank/DDBJ whole genome shotgun (WGS) entry which is preliminary data.</text>
</comment>
<dbReference type="InterPro" id="IPR056579">
    <property type="entry name" value="Ufl1_N"/>
</dbReference>
<feature type="transmembrane region" description="Helical" evidence="1">
    <location>
        <begin position="557"/>
        <end position="574"/>
    </location>
</feature>
<evidence type="ECO:0000313" key="4">
    <source>
        <dbReference type="Proteomes" id="UP000236928"/>
    </source>
</evidence>
<keyword evidence="1" id="KW-0812">Transmembrane</keyword>
<name>A0A2P4Z0M3_9CRYT</name>
<dbReference type="EMBL" id="JIBK01000017">
    <property type="protein sequence ID" value="POM83635.1"/>
    <property type="molecule type" value="Genomic_DNA"/>
</dbReference>
<keyword evidence="1" id="KW-0472">Membrane</keyword>
<dbReference type="Proteomes" id="UP000236928">
    <property type="component" value="Unassembled WGS sequence"/>
</dbReference>
<dbReference type="GO" id="GO:0061666">
    <property type="term" value="F:UFM1 ligase activity"/>
    <property type="evidence" value="ECO:0007669"/>
    <property type="project" value="InterPro"/>
</dbReference>
<accession>A0A2P4Z0M3</accession>
<keyword evidence="4" id="KW-1185">Reference proteome</keyword>
<evidence type="ECO:0000256" key="1">
    <source>
        <dbReference type="SAM" id="Phobius"/>
    </source>
</evidence>
<dbReference type="VEuPathDB" id="CryptoDB:CmeUKMEL1_08380"/>
<dbReference type="PANTHER" id="PTHR31057">
    <property type="entry name" value="E3 UFM1-PROTEIN LIGASE 1"/>
    <property type="match status" value="1"/>
</dbReference>
<gene>
    <name evidence="3" type="ORF">CmeUKMEL1_08380</name>
</gene>
<proteinExistence type="predicted"/>
<dbReference type="GO" id="GO:0034976">
    <property type="term" value="P:response to endoplasmic reticulum stress"/>
    <property type="evidence" value="ECO:0007669"/>
    <property type="project" value="TreeGrafter"/>
</dbReference>
<feature type="domain" description="E3 UFM1-protein ligase 1-like N-terminal" evidence="2">
    <location>
        <begin position="4"/>
        <end position="271"/>
    </location>
</feature>
<dbReference type="GO" id="GO:0005789">
    <property type="term" value="C:endoplasmic reticulum membrane"/>
    <property type="evidence" value="ECO:0007669"/>
    <property type="project" value="TreeGrafter"/>
</dbReference>
<sequence>MDKELNDLFKELERVQKYEINKNKINERTCIEILYKLIKKKGLNLITSLDGETFYTHKYLLNNIQNLLETQGRISIHDISKTMKISIEVILKLAKDMEKDNNYIFYKSDIMTRKYVDDIFYDLNQELQDLHILSLMKISEKTDLSIEFIKEEIKKRVNDGESEIKGNIAFETNNNPLIISNTYNKIIEYMIRGALLVAKKPVYFDEIIDIKIQDISIILQSTKNLIEKNWIKGFVYENKMYIPDIFIKKEIEILINYFKNNGFLEIEKIKGILRYFNSNSEIQNQRIIEWSKLHLSDDIIIIDDLFVISTNKVEIIRDNIFHSCFELNPGYIYINHLLPYILTSEINKNYHFDIIKLIYKLNDHPVEMQSNNWLFVTFDEPESLYITKLDRSYFKIQFEFESNDIKNEIEELQDVSIKKFQFNSRKHVFNNNSNSLLFITNFNLVINSRIICKFQDFVFSKLESIINSMILPYFQLLPIPSSEFKPIKSINEKQKNKQIRNFINDLVSKNNIKDLFLSEFKQDWNEIINDNPNNIEIFSSISSSNSAQANEDNLQNLFWHLIIYSIAPFIVYIYNRRMKFVYDPSNVSRTFHIEKD</sequence>
<dbReference type="InterPro" id="IPR018611">
    <property type="entry name" value="Ufl1"/>
</dbReference>
<keyword evidence="1" id="KW-1133">Transmembrane helix</keyword>
<organism evidence="3 4">
    <name type="scientific">Cryptosporidium meleagridis</name>
    <dbReference type="NCBI Taxonomy" id="93969"/>
    <lineage>
        <taxon>Eukaryota</taxon>
        <taxon>Sar</taxon>
        <taxon>Alveolata</taxon>
        <taxon>Apicomplexa</taxon>
        <taxon>Conoidasida</taxon>
        <taxon>Coccidia</taxon>
        <taxon>Eucoccidiorida</taxon>
        <taxon>Eimeriorina</taxon>
        <taxon>Cryptosporidiidae</taxon>
        <taxon>Cryptosporidium</taxon>
    </lineage>
</organism>
<dbReference type="GO" id="GO:0032434">
    <property type="term" value="P:regulation of proteasomal ubiquitin-dependent protein catabolic process"/>
    <property type="evidence" value="ECO:0007669"/>
    <property type="project" value="TreeGrafter"/>
</dbReference>